<keyword evidence="1" id="KW-0472">Membrane</keyword>
<sequence>MKKPSLFSKSCSIGTPESMEEEMNKRLFPKICMGHVGLFLTGVFLVIMEWMN</sequence>
<feature type="transmembrane region" description="Helical" evidence="1">
    <location>
        <begin position="27"/>
        <end position="48"/>
    </location>
</feature>
<evidence type="ECO:0000313" key="3">
    <source>
        <dbReference type="Proteomes" id="UP001303902"/>
    </source>
</evidence>
<accession>A0ABZ0L840</accession>
<keyword evidence="1" id="KW-0812">Transmembrane</keyword>
<evidence type="ECO:0000256" key="1">
    <source>
        <dbReference type="SAM" id="Phobius"/>
    </source>
</evidence>
<gene>
    <name evidence="2" type="ORF">QWT69_01410</name>
</gene>
<keyword evidence="1" id="KW-1133">Transmembrane helix</keyword>
<name>A0ABZ0L840_9BACL</name>
<proteinExistence type="predicted"/>
<dbReference type="Proteomes" id="UP001303902">
    <property type="component" value="Chromosome"/>
</dbReference>
<keyword evidence="3" id="KW-1185">Reference proteome</keyword>
<dbReference type="EMBL" id="CP129118">
    <property type="protein sequence ID" value="WOV87807.1"/>
    <property type="molecule type" value="Genomic_DNA"/>
</dbReference>
<organism evidence="2 3">
    <name type="scientific">Sporosarcina oncorhynchi</name>
    <dbReference type="NCBI Taxonomy" id="3056444"/>
    <lineage>
        <taxon>Bacteria</taxon>
        <taxon>Bacillati</taxon>
        <taxon>Bacillota</taxon>
        <taxon>Bacilli</taxon>
        <taxon>Bacillales</taxon>
        <taxon>Caryophanaceae</taxon>
        <taxon>Sporosarcina</taxon>
    </lineage>
</organism>
<reference evidence="2 3" key="1">
    <citation type="submission" date="2023-06" db="EMBL/GenBank/DDBJ databases">
        <title>Sporosarcina sp. nov., isolated from Korean tranditional fermented seafood 'Jeotgal'.</title>
        <authorList>
            <person name="Yang A.I."/>
            <person name="Shin N.-R."/>
        </authorList>
    </citation>
    <scope>NUCLEOTIDE SEQUENCE [LARGE SCALE GENOMIC DNA]</scope>
    <source>
        <strain evidence="2 3">T2O-4</strain>
    </source>
</reference>
<evidence type="ECO:0000313" key="2">
    <source>
        <dbReference type="EMBL" id="WOV87807.1"/>
    </source>
</evidence>
<dbReference type="RefSeq" id="WP_317968260.1">
    <property type="nucleotide sequence ID" value="NZ_CP129118.1"/>
</dbReference>
<protein>
    <submittedName>
        <fullName evidence="2">Uncharacterized protein</fullName>
    </submittedName>
</protein>